<dbReference type="OrthoDB" id="3534313at2"/>
<dbReference type="RefSeq" id="WP_126336229.1">
    <property type="nucleotide sequence ID" value="NZ_AP022604.1"/>
</dbReference>
<dbReference type="EMBL" id="LR134355">
    <property type="protein sequence ID" value="VEG50681.1"/>
    <property type="molecule type" value="Genomic_DNA"/>
</dbReference>
<protein>
    <recommendedName>
        <fullName evidence="3">Ferredoxin</fullName>
    </recommendedName>
</protein>
<proteinExistence type="predicted"/>
<keyword evidence="2" id="KW-1185">Reference proteome</keyword>
<evidence type="ECO:0008006" key="3">
    <source>
        <dbReference type="Google" id="ProtNLM"/>
    </source>
</evidence>
<dbReference type="AlphaFoldDB" id="A0A3S4RL73"/>
<evidence type="ECO:0000313" key="1">
    <source>
        <dbReference type="EMBL" id="VEG50681.1"/>
    </source>
</evidence>
<reference evidence="1 2" key="1">
    <citation type="submission" date="2018-12" db="EMBL/GenBank/DDBJ databases">
        <authorList>
            <consortium name="Pathogen Informatics"/>
        </authorList>
    </citation>
    <scope>NUCLEOTIDE SEQUENCE [LARGE SCALE GENOMIC DNA]</scope>
    <source>
        <strain evidence="1 2">NCTC10485</strain>
    </source>
</reference>
<gene>
    <name evidence="1" type="ORF">NCTC10485_05000</name>
</gene>
<evidence type="ECO:0000313" key="2">
    <source>
        <dbReference type="Proteomes" id="UP000282551"/>
    </source>
</evidence>
<name>A0A3S4RL73_MYCCI</name>
<sequence>MTVRPDVRLADAPMRPVGCGSCGAQVLVRKSSWEQTSVQWNRDAMLTCVERRRGRGQFTLCANLRSSIEAAVRDGELAIVDDPS</sequence>
<organism evidence="1 2">
    <name type="scientific">Mycolicibacterium chitae</name>
    <name type="common">Mycobacterium chitae</name>
    <dbReference type="NCBI Taxonomy" id="1792"/>
    <lineage>
        <taxon>Bacteria</taxon>
        <taxon>Bacillati</taxon>
        <taxon>Actinomycetota</taxon>
        <taxon>Actinomycetes</taxon>
        <taxon>Mycobacteriales</taxon>
        <taxon>Mycobacteriaceae</taxon>
        <taxon>Mycolicibacterium</taxon>
    </lineage>
</organism>
<accession>A0A3S4RL73</accession>
<dbReference type="Proteomes" id="UP000282551">
    <property type="component" value="Chromosome"/>
</dbReference>